<reference evidence="1" key="1">
    <citation type="submission" date="2022-03" db="EMBL/GenBank/DDBJ databases">
        <authorList>
            <person name="Martin H S."/>
        </authorList>
    </citation>
    <scope>NUCLEOTIDE SEQUENCE</scope>
</reference>
<dbReference type="PANTHER" id="PTHR43969:SF8">
    <property type="entry name" value="GLUTATHIONE S TRANSFERASE E13, ISOFORM A-RELATED"/>
    <property type="match status" value="1"/>
</dbReference>
<sequence length="122" mass="13428">MTLTLYQVKLSPPVCSVLMVIEAANIPDVKCIDVDFPNGDHPTEDYLKPPVFFRGAKSIKPEVLEKIKVACALSEKFLTGPWMAGEEIILADICCISSISSLNEIPPIDEKCKQPHCLVQSL</sequence>
<dbReference type="EMBL" id="OW152833">
    <property type="protein sequence ID" value="CAH2054232.1"/>
    <property type="molecule type" value="Genomic_DNA"/>
</dbReference>
<organism evidence="1 2">
    <name type="scientific">Iphiclides podalirius</name>
    <name type="common">scarce swallowtail</name>
    <dbReference type="NCBI Taxonomy" id="110791"/>
    <lineage>
        <taxon>Eukaryota</taxon>
        <taxon>Metazoa</taxon>
        <taxon>Ecdysozoa</taxon>
        <taxon>Arthropoda</taxon>
        <taxon>Hexapoda</taxon>
        <taxon>Insecta</taxon>
        <taxon>Pterygota</taxon>
        <taxon>Neoptera</taxon>
        <taxon>Endopterygota</taxon>
        <taxon>Lepidoptera</taxon>
        <taxon>Glossata</taxon>
        <taxon>Ditrysia</taxon>
        <taxon>Papilionoidea</taxon>
        <taxon>Papilionidae</taxon>
        <taxon>Papilioninae</taxon>
        <taxon>Iphiclides</taxon>
    </lineage>
</organism>
<dbReference type="Proteomes" id="UP000837857">
    <property type="component" value="Chromosome 21"/>
</dbReference>
<evidence type="ECO:0000313" key="1">
    <source>
        <dbReference type="EMBL" id="CAH2054232.1"/>
    </source>
</evidence>
<keyword evidence="2" id="KW-1185">Reference proteome</keyword>
<proteinExistence type="predicted"/>
<gene>
    <name evidence="1" type="ORF">IPOD504_LOCUS8539</name>
</gene>
<feature type="non-terminal residue" evidence="1">
    <location>
        <position position="1"/>
    </location>
</feature>
<evidence type="ECO:0008006" key="3">
    <source>
        <dbReference type="Google" id="ProtNLM"/>
    </source>
</evidence>
<accession>A0ABN8IEH5</accession>
<dbReference type="Gene3D" id="1.20.1050.10">
    <property type="match status" value="1"/>
</dbReference>
<dbReference type="PANTHER" id="PTHR43969">
    <property type="entry name" value="GLUTATHIONE S TRANSFERASE D10, ISOFORM A-RELATED"/>
    <property type="match status" value="1"/>
</dbReference>
<name>A0ABN8IEH5_9NEOP</name>
<evidence type="ECO:0000313" key="2">
    <source>
        <dbReference type="Proteomes" id="UP000837857"/>
    </source>
</evidence>
<dbReference type="SUPFAM" id="SSF47616">
    <property type="entry name" value="GST C-terminal domain-like"/>
    <property type="match status" value="1"/>
</dbReference>
<protein>
    <recommendedName>
        <fullName evidence="3">Glutathione S-transferase</fullName>
    </recommendedName>
</protein>
<dbReference type="InterPro" id="IPR036282">
    <property type="entry name" value="Glutathione-S-Trfase_C_sf"/>
</dbReference>